<evidence type="ECO:0000256" key="4">
    <source>
        <dbReference type="SAM" id="Phobius"/>
    </source>
</evidence>
<dbReference type="AlphaFoldDB" id="A0A3B0R590"/>
<feature type="domain" description="Cytochrome c" evidence="5">
    <location>
        <begin position="54"/>
        <end position="170"/>
    </location>
</feature>
<evidence type="ECO:0000256" key="1">
    <source>
        <dbReference type="ARBA" id="ARBA00022617"/>
    </source>
</evidence>
<keyword evidence="3" id="KW-0408">Iron</keyword>
<protein>
    <recommendedName>
        <fullName evidence="5">Cytochrome c domain-containing protein</fullName>
    </recommendedName>
</protein>
<reference evidence="6" key="1">
    <citation type="submission" date="2018-06" db="EMBL/GenBank/DDBJ databases">
        <authorList>
            <person name="Zhirakovskaya E."/>
        </authorList>
    </citation>
    <scope>NUCLEOTIDE SEQUENCE</scope>
</reference>
<gene>
    <name evidence="6" type="ORF">MNBD_DELTA01-693</name>
</gene>
<evidence type="ECO:0000256" key="3">
    <source>
        <dbReference type="ARBA" id="ARBA00023004"/>
    </source>
</evidence>
<dbReference type="EMBL" id="UOEA01000034">
    <property type="protein sequence ID" value="VAV83038.1"/>
    <property type="molecule type" value="Genomic_DNA"/>
</dbReference>
<dbReference type="Gene3D" id="1.10.760.10">
    <property type="entry name" value="Cytochrome c-like domain"/>
    <property type="match status" value="1"/>
</dbReference>
<dbReference type="GO" id="GO:0009055">
    <property type="term" value="F:electron transfer activity"/>
    <property type="evidence" value="ECO:0007669"/>
    <property type="project" value="InterPro"/>
</dbReference>
<feature type="transmembrane region" description="Helical" evidence="4">
    <location>
        <begin position="6"/>
        <end position="28"/>
    </location>
</feature>
<sequence>MKTRKIIFFFIFSLGVVALYFLFVELYIPKARPAPPPKEEALSYNDISLISEDEFVSFGERIFTGKGSCRLCHTVSDGRARPARGRAPALVDIAFTAEDRLQEAGYKGRAVSATGYILESMLEPSVYVVEGYGKMAEGLVVSPMPVVTATPVNLTPFEVRAVVAYLFYSSGVEIDIKPSLELPTYRHRQVPSAGGAER</sequence>
<organism evidence="6">
    <name type="scientific">hydrothermal vent metagenome</name>
    <dbReference type="NCBI Taxonomy" id="652676"/>
    <lineage>
        <taxon>unclassified sequences</taxon>
        <taxon>metagenomes</taxon>
        <taxon>ecological metagenomes</taxon>
    </lineage>
</organism>
<dbReference type="GO" id="GO:0046872">
    <property type="term" value="F:metal ion binding"/>
    <property type="evidence" value="ECO:0007669"/>
    <property type="project" value="UniProtKB-KW"/>
</dbReference>
<keyword evidence="4" id="KW-0812">Transmembrane</keyword>
<keyword evidence="1" id="KW-0349">Heme</keyword>
<name>A0A3B0R590_9ZZZZ</name>
<keyword evidence="4" id="KW-0472">Membrane</keyword>
<dbReference type="InterPro" id="IPR009056">
    <property type="entry name" value="Cyt_c-like_dom"/>
</dbReference>
<keyword evidence="2" id="KW-0479">Metal-binding</keyword>
<evidence type="ECO:0000256" key="2">
    <source>
        <dbReference type="ARBA" id="ARBA00022723"/>
    </source>
</evidence>
<proteinExistence type="predicted"/>
<keyword evidence="4" id="KW-1133">Transmembrane helix</keyword>
<evidence type="ECO:0000313" key="6">
    <source>
        <dbReference type="EMBL" id="VAV83038.1"/>
    </source>
</evidence>
<dbReference type="PROSITE" id="PS51007">
    <property type="entry name" value="CYTC"/>
    <property type="match status" value="1"/>
</dbReference>
<dbReference type="GO" id="GO:0020037">
    <property type="term" value="F:heme binding"/>
    <property type="evidence" value="ECO:0007669"/>
    <property type="project" value="InterPro"/>
</dbReference>
<accession>A0A3B0R590</accession>
<dbReference type="SUPFAM" id="SSF46626">
    <property type="entry name" value="Cytochrome c"/>
    <property type="match status" value="1"/>
</dbReference>
<evidence type="ECO:0000259" key="5">
    <source>
        <dbReference type="PROSITE" id="PS51007"/>
    </source>
</evidence>
<dbReference type="InterPro" id="IPR036909">
    <property type="entry name" value="Cyt_c-like_dom_sf"/>
</dbReference>